<comment type="caution">
    <text evidence="4">The sequence shown here is derived from an EMBL/GenBank/DDBJ whole genome shotgun (WGS) entry which is preliminary data.</text>
</comment>
<feature type="domain" description="4-oxalocrotonate tautomerase-like" evidence="3">
    <location>
        <begin position="2"/>
        <end position="57"/>
    </location>
</feature>
<dbReference type="Proteomes" id="UP000037210">
    <property type="component" value="Unassembled WGS sequence"/>
</dbReference>
<proteinExistence type="inferred from homology"/>
<evidence type="ECO:0000259" key="3">
    <source>
        <dbReference type="Pfam" id="PF01361"/>
    </source>
</evidence>
<protein>
    <recommendedName>
        <fullName evidence="3">4-oxalocrotonate tautomerase-like domain-containing protein</fullName>
    </recommendedName>
</protein>
<dbReference type="Gene3D" id="3.30.429.10">
    <property type="entry name" value="Macrophage Migration Inhibitory Factor"/>
    <property type="match status" value="1"/>
</dbReference>
<dbReference type="GO" id="GO:0016853">
    <property type="term" value="F:isomerase activity"/>
    <property type="evidence" value="ECO:0007669"/>
    <property type="project" value="UniProtKB-KW"/>
</dbReference>
<dbReference type="PANTHER" id="PTHR35530">
    <property type="entry name" value="TAUTOMERASE-RELATED"/>
    <property type="match status" value="1"/>
</dbReference>
<evidence type="ECO:0000313" key="5">
    <source>
        <dbReference type="Proteomes" id="UP000037210"/>
    </source>
</evidence>
<dbReference type="SUPFAM" id="SSF55331">
    <property type="entry name" value="Tautomerase/MIF"/>
    <property type="match status" value="1"/>
</dbReference>
<dbReference type="EMBL" id="LFWZ01000001">
    <property type="protein sequence ID" value="KON31593.1"/>
    <property type="molecule type" value="Genomic_DNA"/>
</dbReference>
<dbReference type="InterPro" id="IPR004370">
    <property type="entry name" value="4-OT-like_dom"/>
</dbReference>
<evidence type="ECO:0000256" key="1">
    <source>
        <dbReference type="ARBA" id="ARBA00006723"/>
    </source>
</evidence>
<name>A0A0M0BSM1_9ARCH</name>
<reference evidence="4 5" key="1">
    <citation type="submission" date="2015-06" db="EMBL/GenBank/DDBJ databases">
        <title>New insights into the roles of widespread benthic archaea in carbon and nitrogen cycling.</title>
        <authorList>
            <person name="Lazar C.S."/>
            <person name="Baker B.J."/>
            <person name="Seitz K.W."/>
            <person name="Hyde A.S."/>
            <person name="Dick G.J."/>
            <person name="Hinrichs K.-U."/>
            <person name="Teske A.P."/>
        </authorList>
    </citation>
    <scope>NUCLEOTIDE SEQUENCE [LARGE SCALE GENOMIC DNA]</scope>
    <source>
        <strain evidence="4">DG-45</strain>
    </source>
</reference>
<keyword evidence="2" id="KW-0413">Isomerase</keyword>
<gene>
    <name evidence="4" type="ORF">AC482_00105</name>
</gene>
<comment type="similarity">
    <text evidence="1">Belongs to the 4-oxalocrotonate tautomerase family.</text>
</comment>
<dbReference type="InterPro" id="IPR014347">
    <property type="entry name" value="Tautomerase/MIF_sf"/>
</dbReference>
<organism evidence="4 5">
    <name type="scientific">miscellaneous Crenarchaeota group-15 archaeon DG-45</name>
    <dbReference type="NCBI Taxonomy" id="1685127"/>
    <lineage>
        <taxon>Archaea</taxon>
        <taxon>Candidatus Bathyarchaeota</taxon>
        <taxon>MCG-15</taxon>
    </lineage>
</organism>
<dbReference type="AlphaFoldDB" id="A0A0M0BSM1"/>
<dbReference type="Pfam" id="PF01361">
    <property type="entry name" value="Tautomerase"/>
    <property type="match status" value="1"/>
</dbReference>
<evidence type="ECO:0000313" key="4">
    <source>
        <dbReference type="EMBL" id="KON31593.1"/>
    </source>
</evidence>
<sequence>MPLVEIKWWKGRDNATKERAIDLVTKAICEAAGCSPDAVTVIIQDIDKASWGRGGKPSA</sequence>
<evidence type="ECO:0000256" key="2">
    <source>
        <dbReference type="ARBA" id="ARBA00023235"/>
    </source>
</evidence>
<accession>A0A0M0BSM1</accession>
<dbReference type="PANTHER" id="PTHR35530:SF1">
    <property type="entry name" value="2-HYDROXYMUCONATE TAUTOMERASE"/>
    <property type="match status" value="1"/>
</dbReference>